<evidence type="ECO:0000313" key="3">
    <source>
        <dbReference type="Proteomes" id="UP000886998"/>
    </source>
</evidence>
<proteinExistence type="predicted"/>
<protein>
    <submittedName>
        <fullName evidence="2">Uncharacterized protein</fullName>
    </submittedName>
</protein>
<dbReference type="Proteomes" id="UP000886998">
    <property type="component" value="Unassembled WGS sequence"/>
</dbReference>
<name>A0A8X6XG85_9ARAC</name>
<evidence type="ECO:0000313" key="2">
    <source>
        <dbReference type="EMBL" id="GFY52506.1"/>
    </source>
</evidence>
<sequence length="78" mass="9162">MGKCLQHTHICSKFTDKQRKLDILVLPVSTLCISSVLLHDFFRRFVISNFKSTLLYLSFVNNKRQIVSEIMMAMKQIR</sequence>
<evidence type="ECO:0000256" key="1">
    <source>
        <dbReference type="SAM" id="Phobius"/>
    </source>
</evidence>
<keyword evidence="1" id="KW-1133">Transmembrane helix</keyword>
<feature type="transmembrane region" description="Helical" evidence="1">
    <location>
        <begin position="23"/>
        <end position="42"/>
    </location>
</feature>
<reference evidence="2" key="1">
    <citation type="submission" date="2020-08" db="EMBL/GenBank/DDBJ databases">
        <title>Multicomponent nature underlies the extraordinary mechanical properties of spider dragline silk.</title>
        <authorList>
            <person name="Kono N."/>
            <person name="Nakamura H."/>
            <person name="Mori M."/>
            <person name="Yoshida Y."/>
            <person name="Ohtoshi R."/>
            <person name="Malay A.D."/>
            <person name="Moran D.A.P."/>
            <person name="Tomita M."/>
            <person name="Numata K."/>
            <person name="Arakawa K."/>
        </authorList>
    </citation>
    <scope>NUCLEOTIDE SEQUENCE</scope>
</reference>
<keyword evidence="1" id="KW-0472">Membrane</keyword>
<keyword evidence="3" id="KW-1185">Reference proteome</keyword>
<accession>A0A8X6XG85</accession>
<dbReference type="AlphaFoldDB" id="A0A8X6XG85"/>
<organism evidence="2 3">
    <name type="scientific">Trichonephila inaurata madagascariensis</name>
    <dbReference type="NCBI Taxonomy" id="2747483"/>
    <lineage>
        <taxon>Eukaryota</taxon>
        <taxon>Metazoa</taxon>
        <taxon>Ecdysozoa</taxon>
        <taxon>Arthropoda</taxon>
        <taxon>Chelicerata</taxon>
        <taxon>Arachnida</taxon>
        <taxon>Araneae</taxon>
        <taxon>Araneomorphae</taxon>
        <taxon>Entelegynae</taxon>
        <taxon>Araneoidea</taxon>
        <taxon>Nephilidae</taxon>
        <taxon>Trichonephila</taxon>
        <taxon>Trichonephila inaurata</taxon>
    </lineage>
</organism>
<comment type="caution">
    <text evidence="2">The sequence shown here is derived from an EMBL/GenBank/DDBJ whole genome shotgun (WGS) entry which is preliminary data.</text>
</comment>
<keyword evidence="1" id="KW-0812">Transmembrane</keyword>
<dbReference type="EMBL" id="BMAV01008721">
    <property type="protein sequence ID" value="GFY52506.1"/>
    <property type="molecule type" value="Genomic_DNA"/>
</dbReference>
<gene>
    <name evidence="2" type="ORF">TNIN_187561</name>
</gene>